<feature type="domain" description="ABC transmembrane type-2" evidence="12">
    <location>
        <begin position="40"/>
        <end position="261"/>
    </location>
</feature>
<name>A0A5D0RA52_9RHOB</name>
<feature type="transmembrane region" description="Helical" evidence="11">
    <location>
        <begin position="42"/>
        <end position="63"/>
    </location>
</feature>
<dbReference type="GO" id="GO:0043190">
    <property type="term" value="C:ATP-binding cassette (ABC) transporter complex"/>
    <property type="evidence" value="ECO:0007669"/>
    <property type="project" value="InterPro"/>
</dbReference>
<evidence type="ECO:0000256" key="2">
    <source>
        <dbReference type="ARBA" id="ARBA00007783"/>
    </source>
</evidence>
<comment type="similarity">
    <text evidence="2 11">Belongs to the ABC-2 integral membrane protein family.</text>
</comment>
<evidence type="ECO:0000256" key="5">
    <source>
        <dbReference type="ARBA" id="ARBA00022597"/>
    </source>
</evidence>
<keyword evidence="3 11" id="KW-0813">Transport</keyword>
<feature type="transmembrane region" description="Helical" evidence="11">
    <location>
        <begin position="241"/>
        <end position="261"/>
    </location>
</feature>
<dbReference type="GO" id="GO:0140359">
    <property type="term" value="F:ABC-type transporter activity"/>
    <property type="evidence" value="ECO:0007669"/>
    <property type="project" value="InterPro"/>
</dbReference>
<dbReference type="GO" id="GO:0015920">
    <property type="term" value="P:lipopolysaccharide transport"/>
    <property type="evidence" value="ECO:0007669"/>
    <property type="project" value="TreeGrafter"/>
</dbReference>
<gene>
    <name evidence="13" type="ORF">FVF75_16135</name>
</gene>
<evidence type="ECO:0000313" key="14">
    <source>
        <dbReference type="Proteomes" id="UP000322080"/>
    </source>
</evidence>
<evidence type="ECO:0000313" key="13">
    <source>
        <dbReference type="EMBL" id="TYB77781.1"/>
    </source>
</evidence>
<evidence type="ECO:0000256" key="9">
    <source>
        <dbReference type="ARBA" id="ARBA00023047"/>
    </source>
</evidence>
<keyword evidence="5" id="KW-0762">Sugar transport</keyword>
<feature type="transmembrane region" description="Helical" evidence="11">
    <location>
        <begin position="75"/>
        <end position="100"/>
    </location>
</feature>
<dbReference type="EMBL" id="VSIY01000015">
    <property type="protein sequence ID" value="TYB77781.1"/>
    <property type="molecule type" value="Genomic_DNA"/>
</dbReference>
<protein>
    <recommendedName>
        <fullName evidence="11">Transport permease protein</fullName>
    </recommendedName>
</protein>
<keyword evidence="9" id="KW-0625">Polysaccharide transport</keyword>
<dbReference type="AlphaFoldDB" id="A0A5D0RA52"/>
<comment type="subcellular location">
    <subcellularLocation>
        <location evidence="11">Cell inner membrane</location>
        <topology evidence="11">Multi-pass membrane protein</topology>
    </subcellularLocation>
    <subcellularLocation>
        <location evidence="1">Cell membrane</location>
        <topology evidence="1">Multi-pass membrane protein</topology>
    </subcellularLocation>
</comment>
<evidence type="ECO:0000256" key="1">
    <source>
        <dbReference type="ARBA" id="ARBA00004651"/>
    </source>
</evidence>
<feature type="transmembrane region" description="Helical" evidence="11">
    <location>
        <begin position="153"/>
        <end position="178"/>
    </location>
</feature>
<dbReference type="PANTHER" id="PTHR30413:SF10">
    <property type="entry name" value="CAPSULE POLYSACCHARIDE EXPORT INNER-MEMBRANE PROTEIN CTRC"/>
    <property type="match status" value="1"/>
</dbReference>
<organism evidence="13 14">
    <name type="scientific">Maritimibacter fusiformis</name>
    <dbReference type="NCBI Taxonomy" id="2603819"/>
    <lineage>
        <taxon>Bacteria</taxon>
        <taxon>Pseudomonadati</taxon>
        <taxon>Pseudomonadota</taxon>
        <taxon>Alphaproteobacteria</taxon>
        <taxon>Rhodobacterales</taxon>
        <taxon>Roseobacteraceae</taxon>
        <taxon>Maritimibacter</taxon>
    </lineage>
</organism>
<evidence type="ECO:0000259" key="12">
    <source>
        <dbReference type="PROSITE" id="PS51012"/>
    </source>
</evidence>
<evidence type="ECO:0000256" key="6">
    <source>
        <dbReference type="ARBA" id="ARBA00022692"/>
    </source>
</evidence>
<evidence type="ECO:0000256" key="10">
    <source>
        <dbReference type="ARBA" id="ARBA00023136"/>
    </source>
</evidence>
<evidence type="ECO:0000256" key="8">
    <source>
        <dbReference type="ARBA" id="ARBA00022989"/>
    </source>
</evidence>
<dbReference type="PROSITE" id="PS51012">
    <property type="entry name" value="ABC_TM2"/>
    <property type="match status" value="1"/>
</dbReference>
<keyword evidence="6 11" id="KW-0812">Transmembrane</keyword>
<dbReference type="Pfam" id="PF01061">
    <property type="entry name" value="ABC2_membrane"/>
    <property type="match status" value="1"/>
</dbReference>
<comment type="caution">
    <text evidence="13">The sequence shown here is derived from an EMBL/GenBank/DDBJ whole genome shotgun (WGS) entry which is preliminary data.</text>
</comment>
<evidence type="ECO:0000256" key="4">
    <source>
        <dbReference type="ARBA" id="ARBA00022475"/>
    </source>
</evidence>
<feature type="transmembrane region" description="Helical" evidence="11">
    <location>
        <begin position="120"/>
        <end position="141"/>
    </location>
</feature>
<accession>A0A5D0RA52</accession>
<evidence type="ECO:0000256" key="7">
    <source>
        <dbReference type="ARBA" id="ARBA00022903"/>
    </source>
</evidence>
<dbReference type="InterPro" id="IPR000412">
    <property type="entry name" value="ABC_2_transport"/>
</dbReference>
<keyword evidence="10 11" id="KW-0472">Membrane</keyword>
<dbReference type="PANTHER" id="PTHR30413">
    <property type="entry name" value="INNER MEMBRANE TRANSPORT PERMEASE"/>
    <property type="match status" value="1"/>
</dbReference>
<feature type="transmembrane region" description="Helical" evidence="11">
    <location>
        <begin position="184"/>
        <end position="202"/>
    </location>
</feature>
<dbReference type="PRINTS" id="PR00164">
    <property type="entry name" value="ABC2TRNSPORT"/>
</dbReference>
<keyword evidence="8 11" id="KW-1133">Transmembrane helix</keyword>
<keyword evidence="4 11" id="KW-1003">Cell membrane</keyword>
<dbReference type="GO" id="GO:0015774">
    <property type="term" value="P:polysaccharide transport"/>
    <property type="evidence" value="ECO:0007669"/>
    <property type="project" value="UniProtKB-KW"/>
</dbReference>
<proteinExistence type="inferred from homology"/>
<sequence length="269" mass="29191">MQRTVSAPRPVNRGRRFATGRVVVALILREMATRYGRSPGGYVWAVLEPVGFIAILSVAFGLVMHTPPLGRSFLLFYATGFLPFHLYQSLHGTISASIRFSRPLLMFPAVTWLDAVIARFVLNLLTGLIVIGLVLGGVLAVEGSGAMPDLPALVRALGLTALLGLGLGTLNCLLFGLFPLWETIWGIAMRPLILVSGVFFLVEDLPRAVQAVLWVNPLVHLTGLMRAAVYPTYAPQYAAPLYPALIGAVALALGLLFLRGWHKDIIARR</sequence>
<reference evidence="13 14" key="1">
    <citation type="submission" date="2019-08" db="EMBL/GenBank/DDBJ databases">
        <title>Identification of a novel species of the genus Boseongicola.</title>
        <authorList>
            <person name="Zhang X.-Q."/>
        </authorList>
    </citation>
    <scope>NUCLEOTIDE SEQUENCE [LARGE SCALE GENOMIC DNA]</scope>
    <source>
        <strain evidence="13 14">HY14</strain>
    </source>
</reference>
<evidence type="ECO:0000256" key="11">
    <source>
        <dbReference type="RuleBase" id="RU361157"/>
    </source>
</evidence>
<evidence type="ECO:0000256" key="3">
    <source>
        <dbReference type="ARBA" id="ARBA00022448"/>
    </source>
</evidence>
<dbReference type="Proteomes" id="UP000322080">
    <property type="component" value="Unassembled WGS sequence"/>
</dbReference>
<keyword evidence="14" id="KW-1185">Reference proteome</keyword>
<keyword evidence="7" id="KW-0972">Capsule biogenesis/degradation</keyword>
<dbReference type="InterPro" id="IPR047817">
    <property type="entry name" value="ABC2_TM_bact-type"/>
</dbReference>
<dbReference type="InterPro" id="IPR013525">
    <property type="entry name" value="ABC2_TM"/>
</dbReference>